<evidence type="ECO:0000313" key="12">
    <source>
        <dbReference type="Proteomes" id="UP000019050"/>
    </source>
</evidence>
<dbReference type="EMBL" id="ACIN03000001">
    <property type="protein sequence ID" value="ESK66478.1"/>
    <property type="molecule type" value="Genomic_DNA"/>
</dbReference>
<keyword evidence="5" id="KW-0235">DNA replication</keyword>
<dbReference type="Pfam" id="PF06144">
    <property type="entry name" value="DNA_pol3_delta"/>
    <property type="match status" value="1"/>
</dbReference>
<dbReference type="EC" id="2.7.7.7" evidence="1"/>
<accession>W1Q5D0</accession>
<dbReference type="SUPFAM" id="SSF48019">
    <property type="entry name" value="post-AAA+ oligomerization domain-like"/>
    <property type="match status" value="1"/>
</dbReference>
<dbReference type="STRING" id="592010.GCWU000182_000166"/>
<reference evidence="11" key="1">
    <citation type="submission" date="2013-06" db="EMBL/GenBank/DDBJ databases">
        <authorList>
            <person name="Weinstock G."/>
            <person name="Sodergren E."/>
            <person name="Clifton S."/>
            <person name="Fulton L."/>
            <person name="Fulton B."/>
            <person name="Courtney L."/>
            <person name="Fronick C."/>
            <person name="Harrison M."/>
            <person name="Strong C."/>
            <person name="Farmer C."/>
            <person name="Delahaunty K."/>
            <person name="Markovic C."/>
            <person name="Hall O."/>
            <person name="Minx P."/>
            <person name="Tomlinson C."/>
            <person name="Mitreva M."/>
            <person name="Nelson J."/>
            <person name="Hou S."/>
            <person name="Wollam A."/>
            <person name="Pepin K.H."/>
            <person name="Johnson M."/>
            <person name="Bhonagiri V."/>
            <person name="Nash W.E."/>
            <person name="Warren W."/>
            <person name="Chinwalla A."/>
            <person name="Mardis E.R."/>
            <person name="Wilson R.K."/>
        </authorList>
    </citation>
    <scope>NUCLEOTIDE SEQUENCE [LARGE SCALE GENOMIC DNA]</scope>
    <source>
        <strain evidence="11">ATCC 49176</strain>
    </source>
</reference>
<evidence type="ECO:0000259" key="10">
    <source>
        <dbReference type="Pfam" id="PF21694"/>
    </source>
</evidence>
<dbReference type="NCBIfam" id="TIGR01128">
    <property type="entry name" value="holA"/>
    <property type="match status" value="1"/>
</dbReference>
<evidence type="ECO:0000256" key="8">
    <source>
        <dbReference type="ARBA" id="ARBA00049244"/>
    </source>
</evidence>
<dbReference type="RefSeq" id="WP_023390826.1">
    <property type="nucleotide sequence ID" value="NZ_KI535340.1"/>
</dbReference>
<dbReference type="InterPro" id="IPR027417">
    <property type="entry name" value="P-loop_NTPase"/>
</dbReference>
<keyword evidence="4" id="KW-0548">Nucleotidyltransferase</keyword>
<evidence type="ECO:0000256" key="1">
    <source>
        <dbReference type="ARBA" id="ARBA00012417"/>
    </source>
</evidence>
<dbReference type="AlphaFoldDB" id="W1Q5D0"/>
<dbReference type="eggNOG" id="COG1466">
    <property type="taxonomic scope" value="Bacteria"/>
</dbReference>
<keyword evidence="6" id="KW-0239">DNA-directed DNA polymerase</keyword>
<evidence type="ECO:0000256" key="6">
    <source>
        <dbReference type="ARBA" id="ARBA00022932"/>
    </source>
</evidence>
<dbReference type="InterPro" id="IPR010372">
    <property type="entry name" value="DNA_pol3_delta_N"/>
</dbReference>
<organism evidence="11 12">
    <name type="scientific">Abiotrophia defectiva ATCC 49176</name>
    <dbReference type="NCBI Taxonomy" id="592010"/>
    <lineage>
        <taxon>Bacteria</taxon>
        <taxon>Bacillati</taxon>
        <taxon>Bacillota</taxon>
        <taxon>Bacilli</taxon>
        <taxon>Lactobacillales</taxon>
        <taxon>Aerococcaceae</taxon>
        <taxon>Abiotrophia</taxon>
    </lineage>
</organism>
<dbReference type="Gene3D" id="1.20.272.10">
    <property type="match status" value="1"/>
</dbReference>
<dbReference type="Pfam" id="PF21694">
    <property type="entry name" value="DNA_pol3_delta_C"/>
    <property type="match status" value="1"/>
</dbReference>
<dbReference type="Gene3D" id="1.10.8.60">
    <property type="match status" value="1"/>
</dbReference>
<feature type="domain" description="DNA polymerase III delta N-terminal" evidence="9">
    <location>
        <begin position="19"/>
        <end position="141"/>
    </location>
</feature>
<evidence type="ECO:0000256" key="4">
    <source>
        <dbReference type="ARBA" id="ARBA00022695"/>
    </source>
</evidence>
<dbReference type="PANTHER" id="PTHR34388:SF1">
    <property type="entry name" value="DNA POLYMERASE III SUBUNIT DELTA"/>
    <property type="match status" value="1"/>
</dbReference>
<comment type="similarity">
    <text evidence="7">Belongs to the DNA polymerase HolA subunit family.</text>
</comment>
<dbReference type="OrthoDB" id="9775929at2"/>
<comment type="caution">
    <text evidence="11">The sequence shown here is derived from an EMBL/GenBank/DDBJ whole genome shotgun (WGS) entry which is preliminary data.</text>
</comment>
<evidence type="ECO:0000256" key="2">
    <source>
        <dbReference type="ARBA" id="ARBA00017703"/>
    </source>
</evidence>
<evidence type="ECO:0000256" key="3">
    <source>
        <dbReference type="ARBA" id="ARBA00022679"/>
    </source>
</evidence>
<evidence type="ECO:0000259" key="9">
    <source>
        <dbReference type="Pfam" id="PF06144"/>
    </source>
</evidence>
<evidence type="ECO:0000256" key="5">
    <source>
        <dbReference type="ARBA" id="ARBA00022705"/>
    </source>
</evidence>
<dbReference type="PANTHER" id="PTHR34388">
    <property type="entry name" value="DNA POLYMERASE III SUBUNIT DELTA"/>
    <property type="match status" value="1"/>
</dbReference>
<dbReference type="GO" id="GO:0006261">
    <property type="term" value="P:DNA-templated DNA replication"/>
    <property type="evidence" value="ECO:0007669"/>
    <property type="project" value="TreeGrafter"/>
</dbReference>
<dbReference type="GeneID" id="84816332"/>
<dbReference type="GO" id="GO:0003677">
    <property type="term" value="F:DNA binding"/>
    <property type="evidence" value="ECO:0007669"/>
    <property type="project" value="InterPro"/>
</dbReference>
<dbReference type="HOGENOM" id="CLU_044694_4_0_9"/>
<dbReference type="GO" id="GO:0003887">
    <property type="term" value="F:DNA-directed DNA polymerase activity"/>
    <property type="evidence" value="ECO:0007669"/>
    <property type="project" value="UniProtKB-KW"/>
</dbReference>
<feature type="domain" description="DNA polymerase III delta subunit-like C-terminal" evidence="10">
    <location>
        <begin position="215"/>
        <end position="334"/>
    </location>
</feature>
<dbReference type="InterPro" id="IPR008921">
    <property type="entry name" value="DNA_pol3_clamp-load_cplx_C"/>
</dbReference>
<dbReference type="Proteomes" id="UP000019050">
    <property type="component" value="Unassembled WGS sequence"/>
</dbReference>
<keyword evidence="12" id="KW-1185">Reference proteome</keyword>
<comment type="catalytic activity">
    <reaction evidence="8">
        <text>DNA(n) + a 2'-deoxyribonucleoside 5'-triphosphate = DNA(n+1) + diphosphate</text>
        <dbReference type="Rhea" id="RHEA:22508"/>
        <dbReference type="Rhea" id="RHEA-COMP:17339"/>
        <dbReference type="Rhea" id="RHEA-COMP:17340"/>
        <dbReference type="ChEBI" id="CHEBI:33019"/>
        <dbReference type="ChEBI" id="CHEBI:61560"/>
        <dbReference type="ChEBI" id="CHEBI:173112"/>
        <dbReference type="EC" id="2.7.7.7"/>
    </reaction>
</comment>
<keyword evidence="3" id="KW-0808">Transferase</keyword>
<dbReference type="Gene3D" id="3.40.50.300">
    <property type="entry name" value="P-loop containing nucleotide triphosphate hydrolases"/>
    <property type="match status" value="1"/>
</dbReference>
<dbReference type="SUPFAM" id="SSF52540">
    <property type="entry name" value="P-loop containing nucleoside triphosphate hydrolases"/>
    <property type="match status" value="1"/>
</dbReference>
<dbReference type="InterPro" id="IPR048466">
    <property type="entry name" value="DNA_pol3_delta-like_C"/>
</dbReference>
<evidence type="ECO:0000313" key="11">
    <source>
        <dbReference type="EMBL" id="ESK66478.1"/>
    </source>
</evidence>
<evidence type="ECO:0000256" key="7">
    <source>
        <dbReference type="ARBA" id="ARBA00034754"/>
    </source>
</evidence>
<dbReference type="InterPro" id="IPR005790">
    <property type="entry name" value="DNA_polIII_delta"/>
</dbReference>
<protein>
    <recommendedName>
        <fullName evidence="2">DNA polymerase III subunit delta</fullName>
        <ecNumber evidence="1">2.7.7.7</ecNumber>
    </recommendedName>
</protein>
<sequence>MTFQASINQIRKGQLGANYFLVGTERYLRQQLQDALIDQVDQAGSFEVSRFDLNDTELAAILDEADAFSFFADKRVVLIDNAQILVSSSKVKVDDQDQKRLLAYLADPNPASLLIWICDSNQVDKRKKLTKAFQAQAKWVDVAPLDAKGMGAYLQAYLKESSLQISREGLEELRMRVNDDLTLAMAELHKLAQYSNQGKPITLEVIKDLVPRSLETDVFSLSQAVLKRKLSQAVQIYQDLLLAKHEPVALHALLVSQFRLLIQVKLLGHQGYQQAEIAQQLGVHPYRVKLALETVRRLDLRQLYDFYHALAEADFQLKQGIGVKEIQFDLLVSRYMTGSP</sequence>
<dbReference type="GO" id="GO:0009360">
    <property type="term" value="C:DNA polymerase III complex"/>
    <property type="evidence" value="ECO:0007669"/>
    <property type="project" value="InterPro"/>
</dbReference>
<proteinExistence type="inferred from homology"/>
<gene>
    <name evidence="11" type="ORF">GCWU000182_000166</name>
</gene>
<name>W1Q5D0_ABIDE</name>